<dbReference type="PANTHER" id="PTHR46268">
    <property type="entry name" value="STRESS RESPONSE PROTEIN NHAX"/>
    <property type="match status" value="1"/>
</dbReference>
<evidence type="ECO:0000313" key="5">
    <source>
        <dbReference type="Proteomes" id="UP000028135"/>
    </source>
</evidence>
<dbReference type="InterPro" id="IPR006016">
    <property type="entry name" value="UspA"/>
</dbReference>
<evidence type="ECO:0000313" key="4">
    <source>
        <dbReference type="EMBL" id="KER38029.1"/>
    </source>
</evidence>
<evidence type="ECO:0000259" key="3">
    <source>
        <dbReference type="Pfam" id="PF00582"/>
    </source>
</evidence>
<dbReference type="InterPro" id="IPR006015">
    <property type="entry name" value="Universal_stress_UspA"/>
</dbReference>
<protein>
    <recommendedName>
        <fullName evidence="2">Universal stress protein</fullName>
    </recommendedName>
</protein>
<organism evidence="4 5">
    <name type="scientific">Sphingobium indicum F2</name>
    <dbReference type="NCBI Taxonomy" id="1450518"/>
    <lineage>
        <taxon>Bacteria</taxon>
        <taxon>Pseudomonadati</taxon>
        <taxon>Pseudomonadota</taxon>
        <taxon>Alphaproteobacteria</taxon>
        <taxon>Sphingomonadales</taxon>
        <taxon>Sphingomonadaceae</taxon>
        <taxon>Sphingobium</taxon>
    </lineage>
</organism>
<sequence length="146" mass="16257">MTFATILVAIDINDPEHSRSALEAARSLKASQAAATKIHILYVRYYLPVRYAELLSGDFDTQETEEARRRIHDWKIEYGLEDANFVTRRGAVRDEVFEEARRSGADLIIIGSHQPSLSSRMLGSNASAIVRNSPISVLIAREKAAA</sequence>
<feature type="domain" description="UspA" evidence="3">
    <location>
        <begin position="3"/>
        <end position="141"/>
    </location>
</feature>
<accession>A0A8E0WVH7</accession>
<reference evidence="4 5" key="1">
    <citation type="submission" date="2014-05" db="EMBL/GenBank/DDBJ databases">
        <title>Genome Announcement of Sphingobium lucknowense F2.</title>
        <authorList>
            <person name="Lal R."/>
            <person name="Negi V."/>
            <person name="Lata P."/>
            <person name="Sangwan N."/>
            <person name="Gupta S.K."/>
            <person name="Rao D.L.N."/>
            <person name="Das S."/>
        </authorList>
    </citation>
    <scope>NUCLEOTIDE SEQUENCE [LARGE SCALE GENOMIC DNA]</scope>
    <source>
        <strain evidence="4 5">F2</strain>
    </source>
</reference>
<proteinExistence type="inferred from homology"/>
<dbReference type="Proteomes" id="UP000028135">
    <property type="component" value="Unassembled WGS sequence"/>
</dbReference>
<evidence type="ECO:0000256" key="2">
    <source>
        <dbReference type="PIRNR" id="PIRNR006276"/>
    </source>
</evidence>
<dbReference type="PIRSF" id="PIRSF006276">
    <property type="entry name" value="UspA"/>
    <property type="match status" value="1"/>
</dbReference>
<keyword evidence="2" id="KW-0963">Cytoplasm</keyword>
<dbReference type="PANTHER" id="PTHR46268:SF6">
    <property type="entry name" value="UNIVERSAL STRESS PROTEIN UP12"/>
    <property type="match status" value="1"/>
</dbReference>
<dbReference type="Pfam" id="PF00582">
    <property type="entry name" value="Usp"/>
    <property type="match status" value="1"/>
</dbReference>
<evidence type="ECO:0000256" key="1">
    <source>
        <dbReference type="ARBA" id="ARBA00008791"/>
    </source>
</evidence>
<comment type="similarity">
    <text evidence="1 2">Belongs to the universal stress protein A family.</text>
</comment>
<dbReference type="InterPro" id="IPR014729">
    <property type="entry name" value="Rossmann-like_a/b/a_fold"/>
</dbReference>
<dbReference type="GO" id="GO:0005737">
    <property type="term" value="C:cytoplasm"/>
    <property type="evidence" value="ECO:0007669"/>
    <property type="project" value="UniProtKB-SubCell"/>
</dbReference>
<gene>
    <name evidence="4" type="ORF">AL00_01490</name>
</gene>
<dbReference type="EMBL" id="JANF02000004">
    <property type="protein sequence ID" value="KER38029.1"/>
    <property type="molecule type" value="Genomic_DNA"/>
</dbReference>
<name>A0A8E0WVH7_9SPHN</name>
<dbReference type="PRINTS" id="PR01438">
    <property type="entry name" value="UNVRSLSTRESS"/>
</dbReference>
<dbReference type="AlphaFoldDB" id="A0A8E0WVH7"/>
<dbReference type="CDD" id="cd00293">
    <property type="entry name" value="USP-like"/>
    <property type="match status" value="1"/>
</dbReference>
<comment type="caution">
    <text evidence="4">The sequence shown here is derived from an EMBL/GenBank/DDBJ whole genome shotgun (WGS) entry which is preliminary data.</text>
</comment>
<dbReference type="Gene3D" id="3.40.50.620">
    <property type="entry name" value="HUPs"/>
    <property type="match status" value="1"/>
</dbReference>
<comment type="subcellular location">
    <subcellularLocation>
        <location evidence="2">Cytoplasm</location>
    </subcellularLocation>
</comment>
<dbReference type="SUPFAM" id="SSF52402">
    <property type="entry name" value="Adenine nucleotide alpha hydrolases-like"/>
    <property type="match status" value="1"/>
</dbReference>